<accession>A0A1I0SE26</accession>
<dbReference type="OrthoDB" id="1454313at2"/>
<sequence length="181" mass="21127">MNWKEQLLKFEQNKNWKSAFDLLQTIISKESSNLDAYLSMNYLLMNVLVEENYDADEGEFYASMLKKYFVESYEIFSQVPEYLFFIGKIACMSEWYVDLKIEEAQNLIRRAHHLDPKNFLYEWAAYSDLNMGDSINVEGVTDYSKKALRDTAVLEQLRTKGSLGKYLENALTYWASGGVPQ</sequence>
<dbReference type="EMBL" id="FOJG01000003">
    <property type="protein sequence ID" value="SEW57470.1"/>
    <property type="molecule type" value="Genomic_DNA"/>
</dbReference>
<gene>
    <name evidence="1" type="ORF">SAMN04488122_6799</name>
</gene>
<proteinExistence type="predicted"/>
<reference evidence="2" key="1">
    <citation type="submission" date="2016-10" db="EMBL/GenBank/DDBJ databases">
        <authorList>
            <person name="Varghese N."/>
            <person name="Submissions S."/>
        </authorList>
    </citation>
    <scope>NUCLEOTIDE SEQUENCE [LARGE SCALE GENOMIC DNA]</scope>
    <source>
        <strain evidence="2">DSM 3695</strain>
    </source>
</reference>
<organism evidence="1 2">
    <name type="scientific">Chitinophaga arvensicola</name>
    <dbReference type="NCBI Taxonomy" id="29529"/>
    <lineage>
        <taxon>Bacteria</taxon>
        <taxon>Pseudomonadati</taxon>
        <taxon>Bacteroidota</taxon>
        <taxon>Chitinophagia</taxon>
        <taxon>Chitinophagales</taxon>
        <taxon>Chitinophagaceae</taxon>
        <taxon>Chitinophaga</taxon>
    </lineage>
</organism>
<keyword evidence="2" id="KW-1185">Reference proteome</keyword>
<evidence type="ECO:0000313" key="1">
    <source>
        <dbReference type="EMBL" id="SEW57470.1"/>
    </source>
</evidence>
<dbReference type="AlphaFoldDB" id="A0A1I0SE26"/>
<protein>
    <recommendedName>
        <fullName evidence="3">Tetratricopeptide repeat-containing protein</fullName>
    </recommendedName>
</protein>
<evidence type="ECO:0000313" key="2">
    <source>
        <dbReference type="Proteomes" id="UP000199310"/>
    </source>
</evidence>
<dbReference type="Proteomes" id="UP000199310">
    <property type="component" value="Unassembled WGS sequence"/>
</dbReference>
<dbReference type="RefSeq" id="WP_089904832.1">
    <property type="nucleotide sequence ID" value="NZ_FOJG01000003.1"/>
</dbReference>
<name>A0A1I0SE26_9BACT</name>
<evidence type="ECO:0008006" key="3">
    <source>
        <dbReference type="Google" id="ProtNLM"/>
    </source>
</evidence>